<feature type="region of interest" description="Disordered" evidence="1">
    <location>
        <begin position="999"/>
        <end position="1026"/>
    </location>
</feature>
<dbReference type="PROSITE" id="PS50878">
    <property type="entry name" value="RT_POL"/>
    <property type="match status" value="1"/>
</dbReference>
<gene>
    <name evidence="3" type="primary">pol</name>
</gene>
<keyword evidence="3" id="KW-0695">RNA-directed DNA polymerase</keyword>
<dbReference type="AlphaFoldDB" id="Q5D215"/>
<evidence type="ECO:0000259" key="2">
    <source>
        <dbReference type="PROSITE" id="PS50878"/>
    </source>
</evidence>
<dbReference type="EMBL" id="AY916132">
    <property type="protein sequence ID" value="AAX11377.1"/>
    <property type="molecule type" value="Genomic_DNA"/>
</dbReference>
<dbReference type="Pfam" id="PF26215">
    <property type="entry name" value="HTH_animal"/>
    <property type="match status" value="1"/>
</dbReference>
<sequence>MEVTRRVLTAADTHWKDELEQRYQVLEGFVRPPVEGQVPATVPSAEELHPLKFVTDPVMVAQHENIRRSIPRLASTVIMLVVNRALTQQQRNKAKRDLKDQADVEMATDDTAVDSAVKRLEKQVEGLVSGMKALTNGKGKVSFSSSSRTRVEDAHPFVSGQSPSSRPFSLVDHRARHEAQSVQLGKRLRQTQDVGHQGPSRRLRCSSGEAGSPQEGQGEGTREGQEDPEEIVAYVRAAPWRYDAPHSYPDVILMLPAPRAIQLLLERVPLEVKRAARFRSRVFLGPHVTVPEHLQMHVSSSLRYLMYSVPSSNVVREAWEDFKDRFRWRVFFTEKLIDSPNDDDTDFDPDFVVPKARKRFDDGVRTTPAYIELGLRKGDKFVDEYISNVMPSVKATSRSLNLVWLDELKDYLSANKYIVSPSDKNLGVCILQADWATDQTRTLWNDPSNYRKLGSLLEADEIMEEKHERIFRAARLARRLGKRQLAEFLVSKIHGKDAKTAGYTLGQFYGVPKVHKRPVKMRPIVPCHSVSQAPSATYVSKMLKPLVSRQPHVIHGSKHLVRQLESLQLDKHRKAWIVSGDIVAFYPNIPLENCIRVVTQMWRNSPEAEKLSPEERQLFLMSFMTANKRLVIQFGDEYAEQIRGLAMGIACSPDLANLYGSHYENPILARPDMKSKFAFFGRYLDDVLGIVYASSAEEAMSYANEIRYDGVEIEWSVSEYHTPFLDLFLYLDPVEKRLHWKPYSKPLNHRERIPWASHHPKDVKKGTFIGEMSRLATLCSKLEHYRDAISDLSNLYLARGYPDDAVRSWVKAHFSQRWERRLGEPIVRDEVFVLKSHFNPAWSAFNVHGLSEVVVESWLSSLSKLDGANQSQDRTWHAAESTDGSELKIFRQTTLGQFQGEQSSLYPGESRPEGVAGRVGVANVAKPRVTYDPRDVMDVDELVALSEPSFSAHDLSVVWTDNALRVPKSLRIRYAMAEPRLDADPQVNPALHVPLGVEDQVGDLGPASDAESVASGDDGTTNSKPYRICTAKKDSGIVQEDLDIRSVGFHDRAWLVSRKKIRNLGDIVNSWKKDIIQAALNSDSVQHMHVDEWQ</sequence>
<dbReference type="PANTHER" id="PTHR21301:SF10">
    <property type="entry name" value="REVERSE TRANSCRIPTASE DOMAIN-CONTAINING PROTEIN"/>
    <property type="match status" value="1"/>
</dbReference>
<feature type="domain" description="Reverse transcriptase" evidence="2">
    <location>
        <begin position="492"/>
        <end position="745"/>
    </location>
</feature>
<dbReference type="PANTHER" id="PTHR21301">
    <property type="entry name" value="REVERSE TRANSCRIPTASE"/>
    <property type="match status" value="1"/>
</dbReference>
<dbReference type="InterPro" id="IPR000477">
    <property type="entry name" value="RT_dom"/>
</dbReference>
<keyword evidence="3" id="KW-0548">Nucleotidyltransferase</keyword>
<evidence type="ECO:0000256" key="1">
    <source>
        <dbReference type="SAM" id="MobiDB-lite"/>
    </source>
</evidence>
<reference evidence="3" key="1">
    <citation type="submission" date="2005-01" db="EMBL/GenBank/DDBJ databases">
        <title>Penelope-like retroelements in fungi.</title>
        <authorList>
            <person name="Goodwin T.J.D."/>
            <person name="Poulter R.T.M."/>
        </authorList>
    </citation>
    <scope>NUCLEOTIDE SEQUENCE</scope>
    <source>
        <strain evidence="3">F99</strain>
    </source>
</reference>
<dbReference type="InterPro" id="IPR058912">
    <property type="entry name" value="HTH_animal"/>
</dbReference>
<organism evidence="3">
    <name type="scientific">Phanerodontia chrysosporium</name>
    <name type="common">White-rot fungus</name>
    <name type="synonym">Sporotrichum pruinosum</name>
    <dbReference type="NCBI Taxonomy" id="2822231"/>
    <lineage>
        <taxon>Eukaryota</taxon>
        <taxon>Fungi</taxon>
        <taxon>Dikarya</taxon>
        <taxon>Basidiomycota</taxon>
        <taxon>Agaricomycotina</taxon>
        <taxon>Agaricomycetes</taxon>
        <taxon>Polyporales</taxon>
        <taxon>Phanerochaetaceae</taxon>
        <taxon>Phanerodontia</taxon>
    </lineage>
</organism>
<evidence type="ECO:0000313" key="3">
    <source>
        <dbReference type="EMBL" id="AAX11377.1"/>
    </source>
</evidence>
<dbReference type="GO" id="GO:0003964">
    <property type="term" value="F:RNA-directed DNA polymerase activity"/>
    <property type="evidence" value="ECO:0007669"/>
    <property type="project" value="UniProtKB-KW"/>
</dbReference>
<keyword evidence="3" id="KW-0808">Transferase</keyword>
<accession>Q5D215</accession>
<proteinExistence type="predicted"/>
<feature type="region of interest" description="Disordered" evidence="1">
    <location>
        <begin position="136"/>
        <end position="228"/>
    </location>
</feature>
<protein>
    <submittedName>
        <fullName evidence="3">Putative reverse transcriptase</fullName>
    </submittedName>
</protein>
<name>Q5D215_PHACH</name>